<evidence type="ECO:0000313" key="9">
    <source>
        <dbReference type="EMBL" id="KYG65037.1"/>
    </source>
</evidence>
<dbReference type="InterPro" id="IPR012394">
    <property type="entry name" value="Aldehyde_DH_NAD(P)"/>
</dbReference>
<gene>
    <name evidence="9" type="ORF">AZI87_10695</name>
</gene>
<dbReference type="Proteomes" id="UP000075799">
    <property type="component" value="Unassembled WGS sequence"/>
</dbReference>
<dbReference type="RefSeq" id="WP_063206699.1">
    <property type="nucleotide sequence ID" value="NZ_LUKD01000005.1"/>
</dbReference>
<feature type="active site" evidence="5 6">
    <location>
        <position position="208"/>
    </location>
</feature>
<keyword evidence="3" id="KW-0520">NAD</keyword>
<dbReference type="PANTHER" id="PTHR43570">
    <property type="entry name" value="ALDEHYDE DEHYDROGENASE"/>
    <property type="match status" value="1"/>
</dbReference>
<evidence type="ECO:0000256" key="2">
    <source>
        <dbReference type="ARBA" id="ARBA00023002"/>
    </source>
</evidence>
<evidence type="ECO:0000256" key="4">
    <source>
        <dbReference type="PIRNR" id="PIRNR036492"/>
    </source>
</evidence>
<evidence type="ECO:0000256" key="1">
    <source>
        <dbReference type="ARBA" id="ARBA00009986"/>
    </source>
</evidence>
<dbReference type="InterPro" id="IPR016163">
    <property type="entry name" value="Ald_DH_C"/>
</dbReference>
<dbReference type="CDD" id="cd07134">
    <property type="entry name" value="ALDH_AlkH-like"/>
    <property type="match status" value="1"/>
</dbReference>
<evidence type="ECO:0000256" key="6">
    <source>
        <dbReference type="PROSITE-ProRule" id="PRU10007"/>
    </source>
</evidence>
<dbReference type="InterPro" id="IPR015590">
    <property type="entry name" value="Aldehyde_DH_dom"/>
</dbReference>
<dbReference type="GO" id="GO:0005737">
    <property type="term" value="C:cytoplasm"/>
    <property type="evidence" value="ECO:0007669"/>
    <property type="project" value="TreeGrafter"/>
</dbReference>
<evidence type="ECO:0000259" key="8">
    <source>
        <dbReference type="Pfam" id="PF00171"/>
    </source>
</evidence>
<evidence type="ECO:0000313" key="10">
    <source>
        <dbReference type="Proteomes" id="UP000075799"/>
    </source>
</evidence>
<dbReference type="InterPro" id="IPR016160">
    <property type="entry name" value="Ald_DH_CS_CYS"/>
</dbReference>
<dbReference type="FunFam" id="3.40.309.10:FF:000025">
    <property type="entry name" value="Aldehyde dehydrogenase"/>
    <property type="match status" value="1"/>
</dbReference>
<sequence>MLEQIFLHQKHFSLQLRKEPIKTRVEYLNKLDAVIRKNIPDIIKALSHDFQKPEAETLITEVYPTLHEIQFAKKNLKKWSRPQKVKTPLLLLGSNSSISYEPRGVCLIIAPWNYPFQLTLAPLISAIAAGNCALLKPSEFTTHTSRLLKRMMDETFAPEHIKLIEGGPETTSELLNLPFDHIFFTGSTRVGKIIMEAASKHLTSLTLELGGKSPTIVDASANISLAAEKIAWAKFLNAGQTCVAPDYILVQREILAEFKTELFKKIEEFYGKKEEQKKSKHLARVVSTHHTRRLANMIEEAKNSNAEISYGGDVDVGSHYIAPTVLEKVDPHAAIMKEEIFGPLLPLVPFKDIADAVHYINEREKPLSLYIYSRSKLNIEHILKETSSGGVCVNDSVIHLANPHLPFGGVGHSGMGSSHGFFGFKNFSHEKAILRQSWMGRLLRLIYPPYSDFKLKLMKLMIDLKL</sequence>
<evidence type="ECO:0000256" key="5">
    <source>
        <dbReference type="PIRSR" id="PIRSR036492-1"/>
    </source>
</evidence>
<dbReference type="PANTHER" id="PTHR43570:SF20">
    <property type="entry name" value="ALDEHYDE DEHYDROGENASE ALDX-RELATED"/>
    <property type="match status" value="1"/>
</dbReference>
<evidence type="ECO:0000256" key="3">
    <source>
        <dbReference type="ARBA" id="ARBA00023027"/>
    </source>
</evidence>
<dbReference type="InterPro" id="IPR016162">
    <property type="entry name" value="Ald_DH_N"/>
</dbReference>
<dbReference type="PROSITE" id="PS00687">
    <property type="entry name" value="ALDEHYDE_DEHYDR_GLU"/>
    <property type="match status" value="1"/>
</dbReference>
<comment type="similarity">
    <text evidence="1 4 7">Belongs to the aldehyde dehydrogenase family.</text>
</comment>
<feature type="domain" description="Aldehyde dehydrogenase" evidence="8">
    <location>
        <begin position="15"/>
        <end position="432"/>
    </location>
</feature>
<dbReference type="Gene3D" id="3.40.605.10">
    <property type="entry name" value="Aldehyde Dehydrogenase, Chain A, domain 1"/>
    <property type="match status" value="1"/>
</dbReference>
<dbReference type="InterPro" id="IPR016161">
    <property type="entry name" value="Ald_DH/histidinol_DH"/>
</dbReference>
<comment type="caution">
    <text evidence="9">The sequence shown here is derived from an EMBL/GenBank/DDBJ whole genome shotgun (WGS) entry which is preliminary data.</text>
</comment>
<organism evidence="9 10">
    <name type="scientific">Bdellovibrio bacteriovorus</name>
    <dbReference type="NCBI Taxonomy" id="959"/>
    <lineage>
        <taxon>Bacteria</taxon>
        <taxon>Pseudomonadati</taxon>
        <taxon>Bdellovibrionota</taxon>
        <taxon>Bdellovibrionia</taxon>
        <taxon>Bdellovibrionales</taxon>
        <taxon>Pseudobdellovibrionaceae</taxon>
        <taxon>Bdellovibrio</taxon>
    </lineage>
</organism>
<dbReference type="PROSITE" id="PS00070">
    <property type="entry name" value="ALDEHYDE_DEHYDR_CYS"/>
    <property type="match status" value="1"/>
</dbReference>
<dbReference type="GO" id="GO:0006081">
    <property type="term" value="P:aldehyde metabolic process"/>
    <property type="evidence" value="ECO:0007669"/>
    <property type="project" value="InterPro"/>
</dbReference>
<proteinExistence type="inferred from homology"/>
<protein>
    <recommendedName>
        <fullName evidence="4">Aldehyde dehydrogenase</fullName>
    </recommendedName>
</protein>
<reference evidence="9 10" key="1">
    <citation type="submission" date="2016-03" db="EMBL/GenBank/DDBJ databases">
        <authorList>
            <person name="Ploux O."/>
        </authorList>
    </citation>
    <scope>NUCLEOTIDE SEQUENCE [LARGE SCALE GENOMIC DNA]</scope>
    <source>
        <strain evidence="9 10">EC13</strain>
    </source>
</reference>
<dbReference type="OrthoDB" id="5288298at2"/>
<dbReference type="SUPFAM" id="SSF53720">
    <property type="entry name" value="ALDH-like"/>
    <property type="match status" value="1"/>
</dbReference>
<evidence type="ECO:0000256" key="7">
    <source>
        <dbReference type="RuleBase" id="RU003345"/>
    </source>
</evidence>
<accession>A0A162G5Q8</accession>
<dbReference type="GO" id="GO:0004029">
    <property type="term" value="F:aldehyde dehydrogenase (NAD+) activity"/>
    <property type="evidence" value="ECO:0007669"/>
    <property type="project" value="TreeGrafter"/>
</dbReference>
<name>A0A162G5Q8_BDEBC</name>
<dbReference type="InterPro" id="IPR029510">
    <property type="entry name" value="Ald_DH_CS_GLU"/>
</dbReference>
<dbReference type="AlphaFoldDB" id="A0A162G5Q8"/>
<feature type="active site" evidence="5">
    <location>
        <position position="242"/>
    </location>
</feature>
<dbReference type="Pfam" id="PF00171">
    <property type="entry name" value="Aldedh"/>
    <property type="match status" value="1"/>
</dbReference>
<keyword evidence="2 4" id="KW-0560">Oxidoreductase</keyword>
<dbReference type="Gene3D" id="3.40.309.10">
    <property type="entry name" value="Aldehyde Dehydrogenase, Chain A, domain 2"/>
    <property type="match status" value="1"/>
</dbReference>
<dbReference type="EMBL" id="LUKD01000005">
    <property type="protein sequence ID" value="KYG65037.1"/>
    <property type="molecule type" value="Genomic_DNA"/>
</dbReference>
<dbReference type="FunFam" id="3.40.605.10:FF:000004">
    <property type="entry name" value="Aldehyde dehydrogenase"/>
    <property type="match status" value="1"/>
</dbReference>
<dbReference type="PIRSF" id="PIRSF036492">
    <property type="entry name" value="ALDH"/>
    <property type="match status" value="1"/>
</dbReference>